<keyword evidence="1" id="KW-0812">Transmembrane</keyword>
<gene>
    <name evidence="3" type="ORF">AACH06_29430</name>
</gene>
<organism evidence="3 4">
    <name type="scientific">Ideonella lacteola</name>
    <dbReference type="NCBI Taxonomy" id="2984193"/>
    <lineage>
        <taxon>Bacteria</taxon>
        <taxon>Pseudomonadati</taxon>
        <taxon>Pseudomonadota</taxon>
        <taxon>Betaproteobacteria</taxon>
        <taxon>Burkholderiales</taxon>
        <taxon>Sphaerotilaceae</taxon>
        <taxon>Ideonella</taxon>
    </lineage>
</organism>
<feature type="domain" description="Inner membrane protein YgaP-like transmembrane" evidence="2">
    <location>
        <begin position="5"/>
        <end position="63"/>
    </location>
</feature>
<feature type="transmembrane region" description="Helical" evidence="1">
    <location>
        <begin position="12"/>
        <end position="30"/>
    </location>
</feature>
<dbReference type="EMBL" id="JBBUTG010000044">
    <property type="protein sequence ID" value="MEK8034957.1"/>
    <property type="molecule type" value="Genomic_DNA"/>
</dbReference>
<protein>
    <submittedName>
        <fullName evidence="3">DUF2892 domain-containing protein</fullName>
    </submittedName>
</protein>
<feature type="transmembrane region" description="Helical" evidence="1">
    <location>
        <begin position="36"/>
        <end position="60"/>
    </location>
</feature>
<dbReference type="Gene3D" id="6.10.140.1340">
    <property type="match status" value="1"/>
</dbReference>
<dbReference type="Proteomes" id="UP001371218">
    <property type="component" value="Unassembled WGS sequence"/>
</dbReference>
<dbReference type="Pfam" id="PF11127">
    <property type="entry name" value="YgaP-like_TM"/>
    <property type="match status" value="1"/>
</dbReference>
<evidence type="ECO:0000256" key="1">
    <source>
        <dbReference type="SAM" id="Phobius"/>
    </source>
</evidence>
<comment type="caution">
    <text evidence="3">The sequence shown here is derived from an EMBL/GenBank/DDBJ whole genome shotgun (WGS) entry which is preliminary data.</text>
</comment>
<proteinExistence type="predicted"/>
<evidence type="ECO:0000259" key="2">
    <source>
        <dbReference type="Pfam" id="PF11127"/>
    </source>
</evidence>
<evidence type="ECO:0000313" key="3">
    <source>
        <dbReference type="EMBL" id="MEK8034957.1"/>
    </source>
</evidence>
<keyword evidence="4" id="KW-1185">Reference proteome</keyword>
<reference evidence="3 4" key="1">
    <citation type="submission" date="2024-04" db="EMBL/GenBank/DDBJ databases">
        <title>Novel species of the genus Ideonella isolated from streams.</title>
        <authorList>
            <person name="Lu H."/>
        </authorList>
    </citation>
    <scope>NUCLEOTIDE SEQUENCE [LARGE SCALE GENOMIC DNA]</scope>
    <source>
        <strain evidence="3 4">DXS29W</strain>
    </source>
</reference>
<evidence type="ECO:0000313" key="4">
    <source>
        <dbReference type="Proteomes" id="UP001371218"/>
    </source>
</evidence>
<keyword evidence="1" id="KW-1133">Transmembrane helix</keyword>
<dbReference type="RefSeq" id="WP_341429391.1">
    <property type="nucleotide sequence ID" value="NZ_JBBUTG010000044.1"/>
</dbReference>
<accession>A0ABU9BY94</accession>
<sequence>MWYVKNVPTGERVVRVACGAVSAGLALAVLSGPWAWIAAAGAVGLSASGLVGFCPMCAMVGRKLPGPGH</sequence>
<dbReference type="InterPro" id="IPR021309">
    <property type="entry name" value="YgaP-like_TM"/>
</dbReference>
<name>A0ABU9BY94_9BURK</name>
<keyword evidence="1" id="KW-0472">Membrane</keyword>